<gene>
    <name evidence="1" type="ORF">NM208_g5433</name>
</gene>
<evidence type="ECO:0000313" key="1">
    <source>
        <dbReference type="EMBL" id="KAJ3539569.1"/>
    </source>
</evidence>
<accession>A0ACC1SH04</accession>
<comment type="caution">
    <text evidence="1">The sequence shown here is derived from an EMBL/GenBank/DDBJ whole genome shotgun (WGS) entry which is preliminary data.</text>
</comment>
<evidence type="ECO:0000313" key="2">
    <source>
        <dbReference type="Proteomes" id="UP001148629"/>
    </source>
</evidence>
<dbReference type="Proteomes" id="UP001148629">
    <property type="component" value="Unassembled WGS sequence"/>
</dbReference>
<keyword evidence="2" id="KW-1185">Reference proteome</keyword>
<protein>
    <submittedName>
        <fullName evidence="1">Uncharacterized protein</fullName>
    </submittedName>
</protein>
<proteinExistence type="predicted"/>
<dbReference type="EMBL" id="JANRMS010000454">
    <property type="protein sequence ID" value="KAJ3539569.1"/>
    <property type="molecule type" value="Genomic_DNA"/>
</dbReference>
<organism evidence="1 2">
    <name type="scientific">Fusarium decemcellulare</name>
    <dbReference type="NCBI Taxonomy" id="57161"/>
    <lineage>
        <taxon>Eukaryota</taxon>
        <taxon>Fungi</taxon>
        <taxon>Dikarya</taxon>
        <taxon>Ascomycota</taxon>
        <taxon>Pezizomycotina</taxon>
        <taxon>Sordariomycetes</taxon>
        <taxon>Hypocreomycetidae</taxon>
        <taxon>Hypocreales</taxon>
        <taxon>Nectriaceae</taxon>
        <taxon>Fusarium</taxon>
        <taxon>Fusarium decemcellulare species complex</taxon>
    </lineage>
</organism>
<sequence length="196" mass="21191">MFLSVPKLKEFRPVDKYPKSMIAVCPLRNDDECLSRSISLLKRTSSQMNSVSYLDKACKTSSSLFLFCFLSANTGAARSEATRLDSLLGIGAGFGFLPPLATTSRVNVYRLVANSPRLTYDGRVPMPPPGTCSGAVREASSSSSRGLEAFKLSPRFCETAHLPWVGNIDGDGRHRGSAMVEVVACARTTSRSSQTN</sequence>
<name>A0ACC1SH04_9HYPO</name>
<reference evidence="1" key="1">
    <citation type="submission" date="2022-08" db="EMBL/GenBank/DDBJ databases">
        <title>Genome Sequence of Fusarium decemcellulare.</title>
        <authorList>
            <person name="Buettner E."/>
        </authorList>
    </citation>
    <scope>NUCLEOTIDE SEQUENCE</scope>
    <source>
        <strain evidence="1">Babe19</strain>
    </source>
</reference>